<comment type="caution">
    <text evidence="2">The sequence shown here is derived from an EMBL/GenBank/DDBJ whole genome shotgun (WGS) entry which is preliminary data.</text>
</comment>
<keyword evidence="1" id="KW-1133">Transmembrane helix</keyword>
<keyword evidence="1" id="KW-0472">Membrane</keyword>
<dbReference type="Proteomes" id="UP000823941">
    <property type="component" value="Chromosome 28"/>
</dbReference>
<reference evidence="2 3" key="1">
    <citation type="submission" date="2021-06" db="EMBL/GenBank/DDBJ databases">
        <title>A haploid diamondback moth (Plutella xylostella L.) genome assembly resolves 31 chromosomes and identifies a diamide resistance mutation.</title>
        <authorList>
            <person name="Ward C.M."/>
            <person name="Perry K.D."/>
            <person name="Baker G."/>
            <person name="Powis K."/>
            <person name="Heckel D.G."/>
            <person name="Baxter S.W."/>
        </authorList>
    </citation>
    <scope>NUCLEOTIDE SEQUENCE [LARGE SCALE GENOMIC DNA]</scope>
    <source>
        <strain evidence="2 3">LV</strain>
        <tissue evidence="2">Single pupa</tissue>
    </source>
</reference>
<evidence type="ECO:0000313" key="2">
    <source>
        <dbReference type="EMBL" id="KAG7296803.1"/>
    </source>
</evidence>
<proteinExistence type="predicted"/>
<gene>
    <name evidence="2" type="ORF">JYU34_020743</name>
</gene>
<feature type="transmembrane region" description="Helical" evidence="1">
    <location>
        <begin position="20"/>
        <end position="46"/>
    </location>
</feature>
<evidence type="ECO:0000256" key="1">
    <source>
        <dbReference type="SAM" id="Phobius"/>
    </source>
</evidence>
<name>A0ABQ7PUY7_PLUXY</name>
<accession>A0ABQ7PUY7</accession>
<keyword evidence="3" id="KW-1185">Reference proteome</keyword>
<keyword evidence="1" id="KW-0812">Transmembrane</keyword>
<evidence type="ECO:0000313" key="3">
    <source>
        <dbReference type="Proteomes" id="UP000823941"/>
    </source>
</evidence>
<organism evidence="2 3">
    <name type="scientific">Plutella xylostella</name>
    <name type="common">Diamondback moth</name>
    <name type="synonym">Plutella maculipennis</name>
    <dbReference type="NCBI Taxonomy" id="51655"/>
    <lineage>
        <taxon>Eukaryota</taxon>
        <taxon>Metazoa</taxon>
        <taxon>Ecdysozoa</taxon>
        <taxon>Arthropoda</taxon>
        <taxon>Hexapoda</taxon>
        <taxon>Insecta</taxon>
        <taxon>Pterygota</taxon>
        <taxon>Neoptera</taxon>
        <taxon>Endopterygota</taxon>
        <taxon>Lepidoptera</taxon>
        <taxon>Glossata</taxon>
        <taxon>Ditrysia</taxon>
        <taxon>Yponomeutoidea</taxon>
        <taxon>Plutellidae</taxon>
        <taxon>Plutella</taxon>
    </lineage>
</organism>
<protein>
    <submittedName>
        <fullName evidence="2">Uncharacterized protein</fullName>
    </submittedName>
</protein>
<sequence length="82" mass="9113">MQISHPARRTMFGSPILGGLVSYLLSFETLLRAMGVANLLYAVFLYRALKKDPLTQCSDDDEEDGEDLQLSTVAVGDYDTLR</sequence>
<dbReference type="EMBL" id="JAHIBW010000028">
    <property type="protein sequence ID" value="KAG7296803.1"/>
    <property type="molecule type" value="Genomic_DNA"/>
</dbReference>